<evidence type="ECO:0000313" key="22">
    <source>
        <dbReference type="Proteomes" id="UP000694423"/>
    </source>
</evidence>
<evidence type="ECO:0000256" key="3">
    <source>
        <dbReference type="ARBA" id="ARBA00005842"/>
    </source>
</evidence>
<evidence type="ECO:0000256" key="16">
    <source>
        <dbReference type="ARBA" id="ARBA00023128"/>
    </source>
</evidence>
<accession>A0A8C4JRM0</accession>
<dbReference type="Gene3D" id="1.10.20.140">
    <property type="match status" value="1"/>
</dbReference>
<dbReference type="InterPro" id="IPR027417">
    <property type="entry name" value="P-loop_NTPase"/>
</dbReference>
<evidence type="ECO:0000256" key="18">
    <source>
        <dbReference type="ARBA" id="ARBA00049563"/>
    </source>
</evidence>
<dbReference type="GO" id="GO:0008270">
    <property type="term" value="F:zinc ion binding"/>
    <property type="evidence" value="ECO:0007669"/>
    <property type="project" value="UniProtKB-KW"/>
</dbReference>
<feature type="compositionally biased region" description="Low complexity" evidence="20">
    <location>
        <begin position="240"/>
        <end position="249"/>
    </location>
</feature>
<keyword evidence="15" id="KW-0809">Transit peptide</keyword>
<evidence type="ECO:0000256" key="11">
    <source>
        <dbReference type="ARBA" id="ARBA00022741"/>
    </source>
</evidence>
<keyword evidence="7" id="KW-0597">Phosphoprotein</keyword>
<evidence type="ECO:0000256" key="15">
    <source>
        <dbReference type="ARBA" id="ARBA00022946"/>
    </source>
</evidence>
<feature type="region of interest" description="Disordered" evidence="20">
    <location>
        <begin position="184"/>
        <end position="249"/>
    </location>
</feature>
<evidence type="ECO:0000256" key="6">
    <source>
        <dbReference type="ARBA" id="ARBA00022490"/>
    </source>
</evidence>
<keyword evidence="14" id="KW-0067">ATP-binding</keyword>
<dbReference type="Proteomes" id="UP000694423">
    <property type="component" value="Unplaced"/>
</dbReference>
<evidence type="ECO:0000256" key="1">
    <source>
        <dbReference type="ARBA" id="ARBA00004173"/>
    </source>
</evidence>
<keyword evidence="16" id="KW-0496">Mitochondrion</keyword>
<evidence type="ECO:0000256" key="9">
    <source>
        <dbReference type="ARBA" id="ARBA00022694"/>
    </source>
</evidence>
<dbReference type="GO" id="GO:0005524">
    <property type="term" value="F:ATP binding"/>
    <property type="evidence" value="ECO:0007669"/>
    <property type="project" value="UniProtKB-KW"/>
</dbReference>
<evidence type="ECO:0000256" key="8">
    <source>
        <dbReference type="ARBA" id="ARBA00022679"/>
    </source>
</evidence>
<evidence type="ECO:0000256" key="14">
    <source>
        <dbReference type="ARBA" id="ARBA00022840"/>
    </source>
</evidence>
<evidence type="ECO:0000256" key="13">
    <source>
        <dbReference type="ARBA" id="ARBA00022833"/>
    </source>
</evidence>
<dbReference type="GO" id="GO:0005739">
    <property type="term" value="C:mitochondrion"/>
    <property type="evidence" value="ECO:0007669"/>
    <property type="project" value="UniProtKB-SubCell"/>
</dbReference>
<keyword evidence="11" id="KW-0547">Nucleotide-binding</keyword>
<keyword evidence="10" id="KW-0479">Metal-binding</keyword>
<dbReference type="Ensembl" id="ENSDNVT00000014966.1">
    <property type="protein sequence ID" value="ENSDNVP00000012423.1"/>
    <property type="gene ID" value="ENSDNVG00000008770.1"/>
</dbReference>
<keyword evidence="9" id="KW-0819">tRNA processing</keyword>
<comment type="subcellular location">
    <subcellularLocation>
        <location evidence="2">Cytoplasm</location>
    </subcellularLocation>
    <subcellularLocation>
        <location evidence="1">Mitochondrion</location>
    </subcellularLocation>
</comment>
<sequence>MGTKGSPLPQVYKGLDIITNKASPREQRLCRHHMISFVDPLVSNYTVVDFRDRAVPLISLHIFARDKIPIVVGGTNYYIEALLWKVLVDTTVKAELERMDGVELHRRLSRVDPEMAARLHPHDKRKVARSLQVFEETGIPHSELLHRQQQEEGGGPLGGPLKYPQSCILWLHAEQAGESGRCLAEQGDVGSGPTAGSCPSLLPGQGRGGPAPAPRPARGLPRARLEGLNVSCPPPPPASSGPAAGEAGG</sequence>
<comment type="similarity">
    <text evidence="3">Belongs to the IPP transferase family.</text>
</comment>
<keyword evidence="12" id="KW-0863">Zinc-finger</keyword>
<evidence type="ECO:0000313" key="21">
    <source>
        <dbReference type="Ensembl" id="ENSDNVP00000012423.1"/>
    </source>
</evidence>
<dbReference type="PANTHER" id="PTHR11088">
    <property type="entry name" value="TRNA DIMETHYLALLYLTRANSFERASE"/>
    <property type="match status" value="1"/>
</dbReference>
<protein>
    <recommendedName>
        <fullName evidence="5">tRNA dimethylallyltransferase</fullName>
        <ecNumber evidence="4">2.5.1.75</ecNumber>
    </recommendedName>
    <alternativeName>
        <fullName evidence="17">Isopentenyl-diphosphate:tRNA isopentenyltransferase</fullName>
    </alternativeName>
</protein>
<evidence type="ECO:0000256" key="20">
    <source>
        <dbReference type="SAM" id="MobiDB-lite"/>
    </source>
</evidence>
<dbReference type="FunFam" id="1.10.20.140:FF:000002">
    <property type="entry name" value="tRNA dimethylallyltransferase, mitochondrial"/>
    <property type="match status" value="1"/>
</dbReference>
<evidence type="ECO:0000256" key="12">
    <source>
        <dbReference type="ARBA" id="ARBA00022771"/>
    </source>
</evidence>
<dbReference type="PANTHER" id="PTHR11088:SF89">
    <property type="entry name" value="TRNA DIMETHYLALLYLTRANSFERASE"/>
    <property type="match status" value="1"/>
</dbReference>
<evidence type="ECO:0000256" key="17">
    <source>
        <dbReference type="ARBA" id="ARBA00030893"/>
    </source>
</evidence>
<evidence type="ECO:0000256" key="19">
    <source>
        <dbReference type="ARBA" id="ARBA00057810"/>
    </source>
</evidence>
<reference evidence="21" key="2">
    <citation type="submission" date="2025-09" db="UniProtKB">
        <authorList>
            <consortium name="Ensembl"/>
        </authorList>
    </citation>
    <scope>IDENTIFICATION</scope>
</reference>
<dbReference type="GO" id="GO:0006400">
    <property type="term" value="P:tRNA modification"/>
    <property type="evidence" value="ECO:0007669"/>
    <property type="project" value="TreeGrafter"/>
</dbReference>
<name>A0A8C4JRM0_DRONO</name>
<evidence type="ECO:0000256" key="2">
    <source>
        <dbReference type="ARBA" id="ARBA00004496"/>
    </source>
</evidence>
<dbReference type="Pfam" id="PF01715">
    <property type="entry name" value="IPPT"/>
    <property type="match status" value="1"/>
</dbReference>
<keyword evidence="6" id="KW-0963">Cytoplasm</keyword>
<dbReference type="Gene3D" id="3.40.50.300">
    <property type="entry name" value="P-loop containing nucleotide triphosphate hydrolases"/>
    <property type="match status" value="1"/>
</dbReference>
<keyword evidence="8" id="KW-0808">Transferase</keyword>
<dbReference type="GO" id="GO:0052381">
    <property type="term" value="F:tRNA dimethylallyltransferase activity"/>
    <property type="evidence" value="ECO:0007669"/>
    <property type="project" value="UniProtKB-EC"/>
</dbReference>
<organism evidence="21 22">
    <name type="scientific">Dromaius novaehollandiae</name>
    <name type="common">Emu</name>
    <dbReference type="NCBI Taxonomy" id="8790"/>
    <lineage>
        <taxon>Eukaryota</taxon>
        <taxon>Metazoa</taxon>
        <taxon>Chordata</taxon>
        <taxon>Craniata</taxon>
        <taxon>Vertebrata</taxon>
        <taxon>Euteleostomi</taxon>
        <taxon>Archelosauria</taxon>
        <taxon>Archosauria</taxon>
        <taxon>Dinosauria</taxon>
        <taxon>Saurischia</taxon>
        <taxon>Theropoda</taxon>
        <taxon>Coelurosauria</taxon>
        <taxon>Aves</taxon>
        <taxon>Palaeognathae</taxon>
        <taxon>Casuariiformes</taxon>
        <taxon>Dromaiidae</taxon>
        <taxon>Dromaius</taxon>
    </lineage>
</organism>
<keyword evidence="22" id="KW-1185">Reference proteome</keyword>
<evidence type="ECO:0000256" key="4">
    <source>
        <dbReference type="ARBA" id="ARBA00012665"/>
    </source>
</evidence>
<reference evidence="21" key="1">
    <citation type="submission" date="2025-08" db="UniProtKB">
        <authorList>
            <consortium name="Ensembl"/>
        </authorList>
    </citation>
    <scope>IDENTIFICATION</scope>
</reference>
<keyword evidence="13" id="KW-0862">Zinc</keyword>
<evidence type="ECO:0000256" key="10">
    <source>
        <dbReference type="ARBA" id="ARBA00022723"/>
    </source>
</evidence>
<dbReference type="AlphaFoldDB" id="A0A8C4JRM0"/>
<proteinExistence type="inferred from homology"/>
<comment type="catalytic activity">
    <reaction evidence="18">
        <text>adenosine(37) in tRNA + dimethylallyl diphosphate = N(6)-dimethylallyladenosine(37) in tRNA + diphosphate</text>
        <dbReference type="Rhea" id="RHEA:26482"/>
        <dbReference type="Rhea" id="RHEA-COMP:10162"/>
        <dbReference type="Rhea" id="RHEA-COMP:10375"/>
        <dbReference type="ChEBI" id="CHEBI:33019"/>
        <dbReference type="ChEBI" id="CHEBI:57623"/>
        <dbReference type="ChEBI" id="CHEBI:74411"/>
        <dbReference type="ChEBI" id="CHEBI:74415"/>
        <dbReference type="EC" id="2.5.1.75"/>
    </reaction>
</comment>
<dbReference type="EC" id="2.5.1.75" evidence="4"/>
<evidence type="ECO:0000256" key="5">
    <source>
        <dbReference type="ARBA" id="ARBA00017477"/>
    </source>
</evidence>
<comment type="function">
    <text evidence="19">Catalyzes the transfer of a dimethylallyl group onto the adenine at position 37 of both cytosolic and mitochondrial tRNAs, leading to the formation of N6-(dimethylallyl)adenosine (i6A37). Mediates modification of a limited subset of tRNAs: tRNA(Ser)(AGA), tRNA(Ser)(CGA), tRNA(Ser)(UGA), as well as partial modification of the selenocysteine tRNA(Ser)(UCA). TRIT1 is therefore required for selenoprotein expression.</text>
</comment>
<evidence type="ECO:0000256" key="7">
    <source>
        <dbReference type="ARBA" id="ARBA00022553"/>
    </source>
</evidence>
<dbReference type="InterPro" id="IPR039657">
    <property type="entry name" value="Dimethylallyltransferase"/>
</dbReference>